<evidence type="ECO:0000313" key="1">
    <source>
        <dbReference type="EMBL" id="MCG5077489.1"/>
    </source>
</evidence>
<dbReference type="AlphaFoldDB" id="A0A9X1ULB7"/>
<organism evidence="1 2">
    <name type="scientific">Paraburkholderia tagetis</name>
    <dbReference type="NCBI Taxonomy" id="2913261"/>
    <lineage>
        <taxon>Bacteria</taxon>
        <taxon>Pseudomonadati</taxon>
        <taxon>Pseudomonadota</taxon>
        <taxon>Betaproteobacteria</taxon>
        <taxon>Burkholderiales</taxon>
        <taxon>Burkholderiaceae</taxon>
        <taxon>Paraburkholderia</taxon>
    </lineage>
</organism>
<dbReference type="Pfam" id="PF10932">
    <property type="entry name" value="DUF2783"/>
    <property type="match status" value="1"/>
</dbReference>
<name>A0A9X1ULB7_9BURK</name>
<protein>
    <submittedName>
        <fullName evidence="1">DUF2783 domain-containing protein</fullName>
    </submittedName>
</protein>
<accession>A0A9X1ULB7</accession>
<sequence length="68" mass="7242">MNAAAHALATADDRYEALLDLHRGLDAGASGLLNARLVLLLMNEIDDGARLATLLDAARLVSQDNQEN</sequence>
<comment type="caution">
    <text evidence="1">The sequence shown here is derived from an EMBL/GenBank/DDBJ whole genome shotgun (WGS) entry which is preliminary data.</text>
</comment>
<reference evidence="1" key="1">
    <citation type="submission" date="2022-01" db="EMBL/GenBank/DDBJ databases">
        <title>Genome sequence and assembly of Parabukholderia sp. RG36.</title>
        <authorList>
            <person name="Chhetri G."/>
        </authorList>
    </citation>
    <scope>NUCLEOTIDE SEQUENCE</scope>
    <source>
        <strain evidence="1">RG36</strain>
    </source>
</reference>
<dbReference type="InterPro" id="IPR021233">
    <property type="entry name" value="DUF2783"/>
</dbReference>
<proteinExistence type="predicted"/>
<dbReference type="Proteomes" id="UP001139308">
    <property type="component" value="Unassembled WGS sequence"/>
</dbReference>
<gene>
    <name evidence="1" type="ORF">L5014_29795</name>
</gene>
<evidence type="ECO:0000313" key="2">
    <source>
        <dbReference type="Proteomes" id="UP001139308"/>
    </source>
</evidence>
<dbReference type="RefSeq" id="WP_238467385.1">
    <property type="nucleotide sequence ID" value="NZ_JAKLJA010000036.1"/>
</dbReference>
<dbReference type="EMBL" id="JAKLJA010000036">
    <property type="protein sequence ID" value="MCG5077489.1"/>
    <property type="molecule type" value="Genomic_DNA"/>
</dbReference>
<keyword evidence="2" id="KW-1185">Reference proteome</keyword>